<comment type="caution">
    <text evidence="1">The sequence shown here is derived from an EMBL/GenBank/DDBJ whole genome shotgun (WGS) entry which is preliminary data.</text>
</comment>
<keyword evidence="2" id="KW-1185">Reference proteome</keyword>
<dbReference type="OrthoDB" id="5885092at2759"/>
<reference evidence="1" key="1">
    <citation type="submission" date="2020-10" db="EMBL/GenBank/DDBJ databases">
        <authorList>
            <person name="Kikuchi T."/>
        </authorList>
    </citation>
    <scope>NUCLEOTIDE SEQUENCE</scope>
    <source>
        <strain evidence="1">NKZ352</strain>
    </source>
</reference>
<proteinExistence type="predicted"/>
<accession>A0A8S1H3V3</accession>
<dbReference type="EMBL" id="CAJGYM010000012">
    <property type="protein sequence ID" value="CAD6189844.1"/>
    <property type="molecule type" value="Genomic_DNA"/>
</dbReference>
<sequence length="211" mass="23629">MVLELTKEDRLKRIVESRKMYSSISRTKGPLIVAALNKPKLERVIGPRPSCLPLGINLFEANSAERLKVREYIRKISTPGPKQMTNIVANNDHIAKKLLFSDEKVKPTRLDLENVFGFVMSIRADDEDFSTHVEKYKAIYDVSKPSLTQELASAVSYCDPATVEATAARSSGKAVDWGSRGHSPPPYHCSLLPLLRRSPDRNRTPRSQALV</sequence>
<name>A0A8S1H3V3_9PELO</name>
<protein>
    <submittedName>
        <fullName evidence="1">Uncharacterized protein</fullName>
    </submittedName>
</protein>
<evidence type="ECO:0000313" key="1">
    <source>
        <dbReference type="EMBL" id="CAD6189844.1"/>
    </source>
</evidence>
<gene>
    <name evidence="1" type="ORF">CAUJ_LOCUS5763</name>
</gene>
<organism evidence="1 2">
    <name type="scientific">Caenorhabditis auriculariae</name>
    <dbReference type="NCBI Taxonomy" id="2777116"/>
    <lineage>
        <taxon>Eukaryota</taxon>
        <taxon>Metazoa</taxon>
        <taxon>Ecdysozoa</taxon>
        <taxon>Nematoda</taxon>
        <taxon>Chromadorea</taxon>
        <taxon>Rhabditida</taxon>
        <taxon>Rhabditina</taxon>
        <taxon>Rhabditomorpha</taxon>
        <taxon>Rhabditoidea</taxon>
        <taxon>Rhabditidae</taxon>
        <taxon>Peloderinae</taxon>
        <taxon>Caenorhabditis</taxon>
    </lineage>
</organism>
<evidence type="ECO:0000313" key="2">
    <source>
        <dbReference type="Proteomes" id="UP000835052"/>
    </source>
</evidence>
<dbReference type="Proteomes" id="UP000835052">
    <property type="component" value="Unassembled WGS sequence"/>
</dbReference>
<dbReference type="AlphaFoldDB" id="A0A8S1H3V3"/>